<dbReference type="Proteomes" id="UP000627166">
    <property type="component" value="Unassembled WGS sequence"/>
</dbReference>
<sequence length="329" mass="38152">MMNCDLFKSKLLEYIHGTLSENEDKEMENHISNCESCKSLYEEELALEDSFTDVFSIDGIEFKSSKEKIMNSIDKNKYKNTINNKFYYNFKQHGKKYIAVSAVFLIGIFMIPVIFKGNLKNLDNRSESAVEKYSSFQENSIEEDFNVENKKSKSKSLQIMDDVSLFNMNEVDINKKLEFHTPWKVSEDNQLEATIEGKGTYAKEEGIGTIFVKDLVNNKMYEFKLVDESKKQSPLYIEWYDNENLIIITGLGYGTLETGDKAILLNVKNNSYLNMYESQDSKVRLLSIKKEENNLKVKSIQYIDDALNEYEEKESTIENYIPGDLITIE</sequence>
<dbReference type="Pfam" id="PF13490">
    <property type="entry name" value="zf-HC2"/>
    <property type="match status" value="1"/>
</dbReference>
<keyword evidence="4" id="KW-1185">Reference proteome</keyword>
<keyword evidence="1" id="KW-1133">Transmembrane helix</keyword>
<dbReference type="EMBL" id="JACSQB010000007">
    <property type="protein sequence ID" value="MBD8045577.1"/>
    <property type="molecule type" value="Genomic_DNA"/>
</dbReference>
<reference evidence="3 4" key="1">
    <citation type="submission" date="2020-08" db="EMBL/GenBank/DDBJ databases">
        <title>A Genomic Blueprint of the Chicken Gut Microbiome.</title>
        <authorList>
            <person name="Gilroy R."/>
            <person name="Ravi A."/>
            <person name="Getino M."/>
            <person name="Pursley I."/>
            <person name="Horton D.L."/>
            <person name="Alikhan N.-F."/>
            <person name="Baker D."/>
            <person name="Gharbi K."/>
            <person name="Hall N."/>
            <person name="Watson M."/>
            <person name="Adriaenssens E.M."/>
            <person name="Foster-Nyarko E."/>
            <person name="Jarju S."/>
            <person name="Secka A."/>
            <person name="Antonio M."/>
            <person name="Oren A."/>
            <person name="Chaudhuri R."/>
            <person name="La Ragione R.M."/>
            <person name="Hildebrand F."/>
            <person name="Pallen M.J."/>
        </authorList>
    </citation>
    <scope>NUCLEOTIDE SEQUENCE [LARGE SCALE GENOMIC DNA]</scope>
    <source>
        <strain evidence="3 4">N37</strain>
    </source>
</reference>
<evidence type="ECO:0000256" key="1">
    <source>
        <dbReference type="SAM" id="Phobius"/>
    </source>
</evidence>
<dbReference type="InterPro" id="IPR028102">
    <property type="entry name" value="DUF4652"/>
</dbReference>
<dbReference type="InterPro" id="IPR027383">
    <property type="entry name" value="Znf_put"/>
</dbReference>
<dbReference type="Pfam" id="PF15525">
    <property type="entry name" value="DUF4652"/>
    <property type="match status" value="1"/>
</dbReference>
<keyword evidence="1" id="KW-0812">Transmembrane</keyword>
<protein>
    <submittedName>
        <fullName evidence="3">DUF4652 domain-containing protein</fullName>
    </submittedName>
</protein>
<dbReference type="Gene3D" id="2.40.128.660">
    <property type="entry name" value="Uncharacterised protein PF15525, DUF4652"/>
    <property type="match status" value="1"/>
</dbReference>
<proteinExistence type="predicted"/>
<evidence type="ECO:0000259" key="2">
    <source>
        <dbReference type="Pfam" id="PF13490"/>
    </source>
</evidence>
<organism evidence="3 4">
    <name type="scientific">Clostridium faecium</name>
    <dbReference type="NCBI Taxonomy" id="2762223"/>
    <lineage>
        <taxon>Bacteria</taxon>
        <taxon>Bacillati</taxon>
        <taxon>Bacillota</taxon>
        <taxon>Clostridia</taxon>
        <taxon>Eubacteriales</taxon>
        <taxon>Clostridiaceae</taxon>
        <taxon>Clostridium</taxon>
    </lineage>
</organism>
<gene>
    <name evidence="3" type="ORF">H9637_00720</name>
</gene>
<feature type="transmembrane region" description="Helical" evidence="1">
    <location>
        <begin position="97"/>
        <end position="115"/>
    </location>
</feature>
<comment type="caution">
    <text evidence="3">The sequence shown here is derived from an EMBL/GenBank/DDBJ whole genome shotgun (WGS) entry which is preliminary data.</text>
</comment>
<name>A0ABR8YMW3_9CLOT</name>
<keyword evidence="1" id="KW-0472">Membrane</keyword>
<evidence type="ECO:0000313" key="4">
    <source>
        <dbReference type="Proteomes" id="UP000627166"/>
    </source>
</evidence>
<feature type="domain" description="Putative zinc-finger" evidence="2">
    <location>
        <begin position="4"/>
        <end position="37"/>
    </location>
</feature>
<dbReference type="RefSeq" id="WP_191738641.1">
    <property type="nucleotide sequence ID" value="NZ_JACSQB010000007.1"/>
</dbReference>
<evidence type="ECO:0000313" key="3">
    <source>
        <dbReference type="EMBL" id="MBD8045577.1"/>
    </source>
</evidence>
<accession>A0ABR8YMW3</accession>